<evidence type="ECO:0000313" key="1">
    <source>
        <dbReference type="EMBL" id="MDT0330897.1"/>
    </source>
</evidence>
<protein>
    <submittedName>
        <fullName evidence="1">Uncharacterized protein</fullName>
    </submittedName>
</protein>
<reference evidence="2" key="1">
    <citation type="submission" date="2023-07" db="EMBL/GenBank/DDBJ databases">
        <title>30 novel species of actinomycetes from the DSMZ collection.</title>
        <authorList>
            <person name="Nouioui I."/>
        </authorList>
    </citation>
    <scope>NUCLEOTIDE SEQUENCE [LARGE SCALE GENOMIC DNA]</scope>
    <source>
        <strain evidence="2">DSM 44743</strain>
    </source>
</reference>
<proteinExistence type="predicted"/>
<dbReference type="EMBL" id="JAVREP010000016">
    <property type="protein sequence ID" value="MDT0330897.1"/>
    <property type="molecule type" value="Genomic_DNA"/>
</dbReference>
<sequence>MQGHERFVELEAFDPALNHVQRLEERLVEPTTLLIVTAQVQPLWILQVLDGGFHEACCLCEILGHISQPPAQLLAALVDLTQPRLDLRLGQCPVGRQVEEVLLLRVQSGKLLGELLLQLPCCRFLLVDAFLHVGAYMVDEVWTKAETGVVLLDRFLQPLHIDIGRVTRMVLLAEAEEVHVFGAVAVGGFLNDHPLCDACSPTRTAEQRPFEVVVMYAPLFLGSGTGFDDVLHSIEQIYVYQCIVSSLDLLVFVCHVTDVVAVA</sequence>
<evidence type="ECO:0000313" key="2">
    <source>
        <dbReference type="Proteomes" id="UP001183390"/>
    </source>
</evidence>
<comment type="caution">
    <text evidence="1">The sequence shown here is derived from an EMBL/GenBank/DDBJ whole genome shotgun (WGS) entry which is preliminary data.</text>
</comment>
<organism evidence="1 2">
    <name type="scientific">Nocardiopsis lambiniae</name>
    <dbReference type="NCBI Taxonomy" id="3075539"/>
    <lineage>
        <taxon>Bacteria</taxon>
        <taxon>Bacillati</taxon>
        <taxon>Actinomycetota</taxon>
        <taxon>Actinomycetes</taxon>
        <taxon>Streptosporangiales</taxon>
        <taxon>Nocardiopsidaceae</taxon>
        <taxon>Nocardiopsis</taxon>
    </lineage>
</organism>
<accession>A0ABU2MEB2</accession>
<dbReference type="Proteomes" id="UP001183390">
    <property type="component" value="Unassembled WGS sequence"/>
</dbReference>
<gene>
    <name evidence="1" type="ORF">RM479_20955</name>
</gene>
<name>A0ABU2MEB2_9ACTN</name>
<keyword evidence="2" id="KW-1185">Reference proteome</keyword>